<evidence type="ECO:0000256" key="6">
    <source>
        <dbReference type="ARBA" id="ARBA00022741"/>
    </source>
</evidence>
<keyword evidence="4" id="KW-0762">Sugar transport</keyword>
<keyword evidence="6" id="KW-0547">Nucleotide-binding</keyword>
<feature type="domain" description="ABC transporter" evidence="11">
    <location>
        <begin position="45"/>
        <end position="280"/>
    </location>
</feature>
<keyword evidence="3" id="KW-1003">Cell membrane</keyword>
<sequence length="533" mass="57924">MATATQIRILLQFSFSCFFVPFCGNWCCCFLGFFSPMTAPAQPLLEMHGVEKSYPAVRALRGVSLDLFPGEVLAVMGENGAGKSTLIKVLAGAIVPDAGRVCIGGQDVALGDPVTARNAGVAVIYQEFSLVPALSAADNIFLGREPSRVGWLNKGDEHRRAAGLFRRLGVDIDPATPCRDLTIAQQQVVEIAKALALDARILVMDEPTAALTRTEADHLFTVIRELQQQGIGIIYIGHRLDEIFAIADRVMVLRDGGHVATKPTRDVSRPELIEMMVGRKLDQEFPKRTPNVGPPRLIVRGLSRGDAVRDVSFEVRRGEVLGLTGLIGAGRTETARLIFGADRRDAGTIELDGKPLSISAPRDAIRAGIALLTEDRKGQGLILAHSIRDNFALPNLGLWSTFGFVNRRREHEAFRKAAEAVRINVTRATQPAGTLSGGNQQKVVLAKWLQRDCEVVIFDEPTRGIDVGAKYEIYQLINDLAGRGKAVLMISSELPEILGLCDRVLVMHEGRVTGEITDVAMATQEQLLELAVG</sequence>
<evidence type="ECO:0000256" key="9">
    <source>
        <dbReference type="ARBA" id="ARBA00023136"/>
    </source>
</evidence>
<evidence type="ECO:0000256" key="4">
    <source>
        <dbReference type="ARBA" id="ARBA00022597"/>
    </source>
</evidence>
<dbReference type="InterPro" id="IPR050107">
    <property type="entry name" value="ABC_carbohydrate_import_ATPase"/>
</dbReference>
<evidence type="ECO:0000256" key="7">
    <source>
        <dbReference type="ARBA" id="ARBA00022840"/>
    </source>
</evidence>
<keyword evidence="5" id="KW-0677">Repeat</keyword>
<feature type="domain" description="ABC transporter" evidence="11">
    <location>
        <begin position="287"/>
        <end position="532"/>
    </location>
</feature>
<dbReference type="EMBL" id="NIDE01000007">
    <property type="protein sequence ID" value="OWK40832.1"/>
    <property type="molecule type" value="Genomic_DNA"/>
</dbReference>
<evidence type="ECO:0000256" key="10">
    <source>
        <dbReference type="SAM" id="Phobius"/>
    </source>
</evidence>
<dbReference type="PROSITE" id="PS50893">
    <property type="entry name" value="ABC_TRANSPORTER_2"/>
    <property type="match status" value="2"/>
</dbReference>
<keyword evidence="9 10" id="KW-0472">Membrane</keyword>
<keyword evidence="10" id="KW-0812">Transmembrane</keyword>
<comment type="caution">
    <text evidence="12">The sequence shown here is derived from an EMBL/GenBank/DDBJ whole genome shotgun (WGS) entry which is preliminary data.</text>
</comment>
<dbReference type="GO" id="GO:0016887">
    <property type="term" value="F:ATP hydrolysis activity"/>
    <property type="evidence" value="ECO:0007669"/>
    <property type="project" value="InterPro"/>
</dbReference>
<evidence type="ECO:0000313" key="13">
    <source>
        <dbReference type="Proteomes" id="UP000214646"/>
    </source>
</evidence>
<dbReference type="FunFam" id="3.40.50.300:FF:000127">
    <property type="entry name" value="Ribose import ATP-binding protein RbsA"/>
    <property type="match status" value="1"/>
</dbReference>
<dbReference type="InterPro" id="IPR003439">
    <property type="entry name" value="ABC_transporter-like_ATP-bd"/>
</dbReference>
<keyword evidence="10" id="KW-1133">Transmembrane helix</keyword>
<feature type="transmembrane region" description="Helical" evidence="10">
    <location>
        <begin position="9"/>
        <end position="34"/>
    </location>
</feature>
<dbReference type="SUPFAM" id="SSF52540">
    <property type="entry name" value="P-loop containing nucleoside triphosphate hydrolases"/>
    <property type="match status" value="2"/>
</dbReference>
<dbReference type="Pfam" id="PF00005">
    <property type="entry name" value="ABC_tran"/>
    <property type="match status" value="2"/>
</dbReference>
<evidence type="ECO:0000256" key="5">
    <source>
        <dbReference type="ARBA" id="ARBA00022737"/>
    </source>
</evidence>
<name>A0A225DHC1_9BACT</name>
<evidence type="ECO:0000256" key="3">
    <source>
        <dbReference type="ARBA" id="ARBA00022475"/>
    </source>
</evidence>
<evidence type="ECO:0000313" key="12">
    <source>
        <dbReference type="EMBL" id="OWK40832.1"/>
    </source>
</evidence>
<dbReference type="Proteomes" id="UP000214646">
    <property type="component" value="Unassembled WGS sequence"/>
</dbReference>
<dbReference type="PROSITE" id="PS00211">
    <property type="entry name" value="ABC_TRANSPORTER_1"/>
    <property type="match status" value="1"/>
</dbReference>
<dbReference type="InterPro" id="IPR027417">
    <property type="entry name" value="P-loop_NTPase"/>
</dbReference>
<organism evidence="12 13">
    <name type="scientific">Fimbriiglobus ruber</name>
    <dbReference type="NCBI Taxonomy" id="1908690"/>
    <lineage>
        <taxon>Bacteria</taxon>
        <taxon>Pseudomonadati</taxon>
        <taxon>Planctomycetota</taxon>
        <taxon>Planctomycetia</taxon>
        <taxon>Gemmatales</taxon>
        <taxon>Gemmataceae</taxon>
        <taxon>Fimbriiglobus</taxon>
    </lineage>
</organism>
<proteinExistence type="predicted"/>
<evidence type="ECO:0000256" key="2">
    <source>
        <dbReference type="ARBA" id="ARBA00022448"/>
    </source>
</evidence>
<evidence type="ECO:0000259" key="11">
    <source>
        <dbReference type="PROSITE" id="PS50893"/>
    </source>
</evidence>
<dbReference type="PANTHER" id="PTHR43790:SF3">
    <property type="entry name" value="D-ALLOSE IMPORT ATP-BINDING PROTEIN ALSA-RELATED"/>
    <property type="match status" value="1"/>
</dbReference>
<keyword evidence="13" id="KW-1185">Reference proteome</keyword>
<dbReference type="SMART" id="SM00382">
    <property type="entry name" value="AAA"/>
    <property type="match status" value="2"/>
</dbReference>
<protein>
    <submittedName>
        <fullName evidence="12">Ribose ABC transport system, ATP-binding protein RbsA</fullName>
    </submittedName>
</protein>
<keyword evidence="8" id="KW-1278">Translocase</keyword>
<evidence type="ECO:0000256" key="8">
    <source>
        <dbReference type="ARBA" id="ARBA00022967"/>
    </source>
</evidence>
<evidence type="ECO:0000256" key="1">
    <source>
        <dbReference type="ARBA" id="ARBA00004202"/>
    </source>
</evidence>
<dbReference type="PANTHER" id="PTHR43790">
    <property type="entry name" value="CARBOHYDRATE TRANSPORT ATP-BINDING PROTEIN MG119-RELATED"/>
    <property type="match status" value="1"/>
</dbReference>
<dbReference type="Gene3D" id="3.40.50.300">
    <property type="entry name" value="P-loop containing nucleotide triphosphate hydrolases"/>
    <property type="match status" value="2"/>
</dbReference>
<dbReference type="CDD" id="cd03215">
    <property type="entry name" value="ABC_Carb_Monos_II"/>
    <property type="match status" value="1"/>
</dbReference>
<dbReference type="InterPro" id="IPR017871">
    <property type="entry name" value="ABC_transporter-like_CS"/>
</dbReference>
<dbReference type="InterPro" id="IPR003593">
    <property type="entry name" value="AAA+_ATPase"/>
</dbReference>
<accession>A0A225DHC1</accession>
<dbReference type="GO" id="GO:0005886">
    <property type="term" value="C:plasma membrane"/>
    <property type="evidence" value="ECO:0007669"/>
    <property type="project" value="UniProtKB-SubCell"/>
</dbReference>
<keyword evidence="2" id="KW-0813">Transport</keyword>
<dbReference type="AlphaFoldDB" id="A0A225DHC1"/>
<reference evidence="13" key="1">
    <citation type="submission" date="2017-06" db="EMBL/GenBank/DDBJ databases">
        <title>Genome analysis of Fimbriiglobus ruber SP5, the first member of the order Planctomycetales with confirmed chitinolytic capability.</title>
        <authorList>
            <person name="Ravin N.V."/>
            <person name="Rakitin A.L."/>
            <person name="Ivanova A.A."/>
            <person name="Beletsky A.V."/>
            <person name="Kulichevskaya I.S."/>
            <person name="Mardanov A.V."/>
            <person name="Dedysh S.N."/>
        </authorList>
    </citation>
    <scope>NUCLEOTIDE SEQUENCE [LARGE SCALE GENOMIC DNA]</scope>
    <source>
        <strain evidence="13">SP5</strain>
    </source>
</reference>
<dbReference type="GO" id="GO:0005524">
    <property type="term" value="F:ATP binding"/>
    <property type="evidence" value="ECO:0007669"/>
    <property type="project" value="UniProtKB-KW"/>
</dbReference>
<gene>
    <name evidence="12" type="ORF">FRUB_04724</name>
</gene>
<comment type="subcellular location">
    <subcellularLocation>
        <location evidence="1">Cell membrane</location>
        <topology evidence="1">Peripheral membrane protein</topology>
    </subcellularLocation>
</comment>
<keyword evidence="7 12" id="KW-0067">ATP-binding</keyword>
<dbReference type="CDD" id="cd03216">
    <property type="entry name" value="ABC_Carb_Monos_I"/>
    <property type="match status" value="1"/>
</dbReference>